<dbReference type="InterPro" id="IPR029069">
    <property type="entry name" value="HotDog_dom_sf"/>
</dbReference>
<dbReference type="EC" id="3.1.2.2" evidence="16"/>
<accession>A0A017SY08</accession>
<evidence type="ECO:0000256" key="17">
    <source>
        <dbReference type="ARBA" id="ARBA00040123"/>
    </source>
</evidence>
<gene>
    <name evidence="25" type="ORF">CAP_8599</name>
</gene>
<keyword evidence="11" id="KW-0472">Membrane</keyword>
<evidence type="ECO:0000313" key="25">
    <source>
        <dbReference type="EMBL" id="EYF01176.1"/>
    </source>
</evidence>
<evidence type="ECO:0000256" key="10">
    <source>
        <dbReference type="ARBA" id="ARBA00023098"/>
    </source>
</evidence>
<evidence type="ECO:0000256" key="21">
    <source>
        <dbReference type="ARBA" id="ARBA00047969"/>
    </source>
</evidence>
<evidence type="ECO:0000256" key="3">
    <source>
        <dbReference type="ARBA" id="ARBA00004632"/>
    </source>
</evidence>
<evidence type="ECO:0000256" key="1">
    <source>
        <dbReference type="ARBA" id="ARBA00004170"/>
    </source>
</evidence>
<dbReference type="GO" id="GO:0005737">
    <property type="term" value="C:cytoplasm"/>
    <property type="evidence" value="ECO:0007669"/>
    <property type="project" value="UniProtKB-SubCell"/>
</dbReference>
<dbReference type="STRING" id="1192034.CAP_8599"/>
<dbReference type="eggNOG" id="COG2050">
    <property type="taxonomic scope" value="Bacteria"/>
</dbReference>
<dbReference type="PANTHER" id="PTHR12418">
    <property type="entry name" value="ACYL-COENZYME A THIOESTERASE THEM4"/>
    <property type="match status" value="1"/>
</dbReference>
<keyword evidence="4" id="KW-1003">Cell membrane</keyword>
<keyword evidence="6" id="KW-0053">Apoptosis</keyword>
<dbReference type="AlphaFoldDB" id="A0A017SY08"/>
<dbReference type="RefSeq" id="WP_052376680.1">
    <property type="nucleotide sequence ID" value="NZ_ASRX01000087.1"/>
</dbReference>
<dbReference type="Gene3D" id="3.10.129.10">
    <property type="entry name" value="Hotdog Thioesterase"/>
    <property type="match status" value="1"/>
</dbReference>
<dbReference type="Pfam" id="PF03061">
    <property type="entry name" value="4HBT"/>
    <property type="match status" value="1"/>
</dbReference>
<evidence type="ECO:0000256" key="14">
    <source>
        <dbReference type="ARBA" id="ARBA00037002"/>
    </source>
</evidence>
<dbReference type="OrthoDB" id="5297685at2"/>
<dbReference type="Proteomes" id="UP000019678">
    <property type="component" value="Unassembled WGS sequence"/>
</dbReference>
<evidence type="ECO:0000256" key="22">
    <source>
        <dbReference type="ARBA" id="ARBA00048074"/>
    </source>
</evidence>
<evidence type="ECO:0000256" key="2">
    <source>
        <dbReference type="ARBA" id="ARBA00004496"/>
    </source>
</evidence>
<evidence type="ECO:0000256" key="19">
    <source>
        <dbReference type="ARBA" id="ARBA00047588"/>
    </source>
</evidence>
<keyword evidence="9" id="KW-0809">Transit peptide</keyword>
<comment type="caution">
    <text evidence="25">The sequence shown here is derived from an EMBL/GenBank/DDBJ whole genome shotgun (WGS) entry which is preliminary data.</text>
</comment>
<keyword evidence="10" id="KW-0443">Lipid metabolism</keyword>
<keyword evidence="8" id="KW-0276">Fatty acid metabolism</keyword>
<evidence type="ECO:0000256" key="23">
    <source>
        <dbReference type="ARBA" id="ARBA00048180"/>
    </source>
</evidence>
<dbReference type="CDD" id="cd03443">
    <property type="entry name" value="PaaI_thioesterase"/>
    <property type="match status" value="1"/>
</dbReference>
<evidence type="ECO:0000256" key="5">
    <source>
        <dbReference type="ARBA" id="ARBA00022490"/>
    </source>
</evidence>
<comment type="catalytic activity">
    <reaction evidence="23">
        <text>tetradecanoyl-CoA + H2O = tetradecanoate + CoA + H(+)</text>
        <dbReference type="Rhea" id="RHEA:40119"/>
        <dbReference type="ChEBI" id="CHEBI:15377"/>
        <dbReference type="ChEBI" id="CHEBI:15378"/>
        <dbReference type="ChEBI" id="CHEBI:30807"/>
        <dbReference type="ChEBI" id="CHEBI:57287"/>
        <dbReference type="ChEBI" id="CHEBI:57385"/>
    </reaction>
    <physiologicalReaction direction="left-to-right" evidence="23">
        <dbReference type="Rhea" id="RHEA:40120"/>
    </physiologicalReaction>
</comment>
<keyword evidence="5" id="KW-0963">Cytoplasm</keyword>
<feature type="domain" description="Thioesterase" evidence="24">
    <location>
        <begin position="52"/>
        <end position="121"/>
    </location>
</feature>
<comment type="subcellular location">
    <subcellularLocation>
        <location evidence="3">Cell projection</location>
        <location evidence="3">Ruffle membrane</location>
    </subcellularLocation>
    <subcellularLocation>
        <location evidence="2">Cytoplasm</location>
    </subcellularLocation>
    <subcellularLocation>
        <location evidence="1">Membrane</location>
        <topology evidence="1">Peripheral membrane protein</topology>
    </subcellularLocation>
</comment>
<name>A0A017SY08_9BACT</name>
<dbReference type="InterPro" id="IPR006683">
    <property type="entry name" value="Thioestr_dom"/>
</dbReference>
<evidence type="ECO:0000256" key="20">
    <source>
        <dbReference type="ARBA" id="ARBA00047734"/>
    </source>
</evidence>
<evidence type="ECO:0000256" key="8">
    <source>
        <dbReference type="ARBA" id="ARBA00022832"/>
    </source>
</evidence>
<reference evidence="25 26" key="1">
    <citation type="submission" date="2013-05" db="EMBL/GenBank/DDBJ databases">
        <title>Genome assembly of Chondromyces apiculatus DSM 436.</title>
        <authorList>
            <person name="Sharma G."/>
            <person name="Khatri I."/>
            <person name="Kaur C."/>
            <person name="Mayilraj S."/>
            <person name="Subramanian S."/>
        </authorList>
    </citation>
    <scope>NUCLEOTIDE SEQUENCE [LARGE SCALE GENOMIC DNA]</scope>
    <source>
        <strain evidence="25 26">DSM 436</strain>
    </source>
</reference>
<evidence type="ECO:0000256" key="15">
    <source>
        <dbReference type="ARBA" id="ARBA00038456"/>
    </source>
</evidence>
<comment type="similarity">
    <text evidence="15">Belongs to the THEM4/THEM5 thioesterase family.</text>
</comment>
<dbReference type="EMBL" id="ASRX01000087">
    <property type="protein sequence ID" value="EYF01176.1"/>
    <property type="molecule type" value="Genomic_DNA"/>
</dbReference>
<comment type="catalytic activity">
    <reaction evidence="13">
        <text>(5Z,8Z,11Z,14Z)-eicosatetraenoyl-CoA + H2O = (5Z,8Z,11Z,14Z)-eicosatetraenoate + CoA + H(+)</text>
        <dbReference type="Rhea" id="RHEA:40151"/>
        <dbReference type="ChEBI" id="CHEBI:15377"/>
        <dbReference type="ChEBI" id="CHEBI:15378"/>
        <dbReference type="ChEBI" id="CHEBI:32395"/>
        <dbReference type="ChEBI" id="CHEBI:57287"/>
        <dbReference type="ChEBI" id="CHEBI:57368"/>
    </reaction>
    <physiologicalReaction direction="left-to-right" evidence="13">
        <dbReference type="Rhea" id="RHEA:40152"/>
    </physiologicalReaction>
</comment>
<comment type="catalytic activity">
    <reaction evidence="20">
        <text>hexadecanoyl-CoA + H2O = hexadecanoate + CoA + H(+)</text>
        <dbReference type="Rhea" id="RHEA:16645"/>
        <dbReference type="ChEBI" id="CHEBI:7896"/>
        <dbReference type="ChEBI" id="CHEBI:15377"/>
        <dbReference type="ChEBI" id="CHEBI:15378"/>
        <dbReference type="ChEBI" id="CHEBI:57287"/>
        <dbReference type="ChEBI" id="CHEBI:57379"/>
        <dbReference type="EC" id="3.1.2.2"/>
    </reaction>
    <physiologicalReaction direction="left-to-right" evidence="20">
        <dbReference type="Rhea" id="RHEA:16646"/>
    </physiologicalReaction>
</comment>
<keyword evidence="26" id="KW-1185">Reference proteome</keyword>
<evidence type="ECO:0000256" key="12">
    <source>
        <dbReference type="ARBA" id="ARBA00023273"/>
    </source>
</evidence>
<protein>
    <recommendedName>
        <fullName evidence="17">Acyl-coenzyme A thioesterase THEM4</fullName>
        <ecNumber evidence="16">3.1.2.2</ecNumber>
    </recommendedName>
    <alternativeName>
        <fullName evidence="18">Thioesterase superfamily member 4</fullName>
    </alternativeName>
</protein>
<comment type="catalytic activity">
    <reaction evidence="22">
        <text>dodecanoyl-CoA + H2O = dodecanoate + CoA + H(+)</text>
        <dbReference type="Rhea" id="RHEA:30135"/>
        <dbReference type="ChEBI" id="CHEBI:15377"/>
        <dbReference type="ChEBI" id="CHEBI:15378"/>
        <dbReference type="ChEBI" id="CHEBI:18262"/>
        <dbReference type="ChEBI" id="CHEBI:57287"/>
        <dbReference type="ChEBI" id="CHEBI:57375"/>
    </reaction>
    <physiologicalReaction direction="left-to-right" evidence="22">
        <dbReference type="Rhea" id="RHEA:30136"/>
    </physiologicalReaction>
</comment>
<organism evidence="25 26">
    <name type="scientific">Chondromyces apiculatus DSM 436</name>
    <dbReference type="NCBI Taxonomy" id="1192034"/>
    <lineage>
        <taxon>Bacteria</taxon>
        <taxon>Pseudomonadati</taxon>
        <taxon>Myxococcota</taxon>
        <taxon>Polyangia</taxon>
        <taxon>Polyangiales</taxon>
        <taxon>Polyangiaceae</taxon>
        <taxon>Chondromyces</taxon>
    </lineage>
</organism>
<evidence type="ECO:0000256" key="4">
    <source>
        <dbReference type="ARBA" id="ARBA00022475"/>
    </source>
</evidence>
<comment type="catalytic activity">
    <reaction evidence="14">
        <text>(9Z)-octadecenoyl-CoA + H2O = (9Z)-octadecenoate + CoA + H(+)</text>
        <dbReference type="Rhea" id="RHEA:40139"/>
        <dbReference type="ChEBI" id="CHEBI:15377"/>
        <dbReference type="ChEBI" id="CHEBI:15378"/>
        <dbReference type="ChEBI" id="CHEBI:30823"/>
        <dbReference type="ChEBI" id="CHEBI:57287"/>
        <dbReference type="ChEBI" id="CHEBI:57387"/>
    </reaction>
    <physiologicalReaction direction="left-to-right" evidence="14">
        <dbReference type="Rhea" id="RHEA:40140"/>
    </physiologicalReaction>
</comment>
<dbReference type="GO" id="GO:0016020">
    <property type="term" value="C:membrane"/>
    <property type="evidence" value="ECO:0007669"/>
    <property type="project" value="UniProtKB-SubCell"/>
</dbReference>
<keyword evidence="12" id="KW-0966">Cell projection</keyword>
<keyword evidence="7" id="KW-0378">Hydrolase</keyword>
<evidence type="ECO:0000256" key="13">
    <source>
        <dbReference type="ARBA" id="ARBA00035852"/>
    </source>
</evidence>
<evidence type="ECO:0000256" key="6">
    <source>
        <dbReference type="ARBA" id="ARBA00022703"/>
    </source>
</evidence>
<evidence type="ECO:0000259" key="24">
    <source>
        <dbReference type="Pfam" id="PF03061"/>
    </source>
</evidence>
<comment type="catalytic activity">
    <reaction evidence="19">
        <text>octanoyl-CoA + H2O = octanoate + CoA + H(+)</text>
        <dbReference type="Rhea" id="RHEA:30143"/>
        <dbReference type="ChEBI" id="CHEBI:15377"/>
        <dbReference type="ChEBI" id="CHEBI:15378"/>
        <dbReference type="ChEBI" id="CHEBI:25646"/>
        <dbReference type="ChEBI" id="CHEBI:57287"/>
        <dbReference type="ChEBI" id="CHEBI:57386"/>
    </reaction>
    <physiologicalReaction direction="left-to-right" evidence="19">
        <dbReference type="Rhea" id="RHEA:30144"/>
    </physiologicalReaction>
</comment>
<comment type="catalytic activity">
    <reaction evidence="21">
        <text>decanoyl-CoA + H2O = decanoate + CoA + H(+)</text>
        <dbReference type="Rhea" id="RHEA:40059"/>
        <dbReference type="ChEBI" id="CHEBI:15377"/>
        <dbReference type="ChEBI" id="CHEBI:15378"/>
        <dbReference type="ChEBI" id="CHEBI:27689"/>
        <dbReference type="ChEBI" id="CHEBI:57287"/>
        <dbReference type="ChEBI" id="CHEBI:61430"/>
    </reaction>
    <physiologicalReaction direction="left-to-right" evidence="21">
        <dbReference type="Rhea" id="RHEA:40060"/>
    </physiologicalReaction>
</comment>
<dbReference type="PANTHER" id="PTHR12418:SF19">
    <property type="entry name" value="ACYL-COENZYME A THIOESTERASE THEM4"/>
    <property type="match status" value="1"/>
</dbReference>
<dbReference type="SUPFAM" id="SSF54637">
    <property type="entry name" value="Thioesterase/thiol ester dehydrase-isomerase"/>
    <property type="match status" value="1"/>
</dbReference>
<dbReference type="GO" id="GO:0016790">
    <property type="term" value="F:thiolester hydrolase activity"/>
    <property type="evidence" value="ECO:0007669"/>
    <property type="project" value="UniProtKB-ARBA"/>
</dbReference>
<proteinExistence type="inferred from homology"/>
<evidence type="ECO:0000256" key="9">
    <source>
        <dbReference type="ARBA" id="ARBA00022946"/>
    </source>
</evidence>
<sequence length="160" mass="17274">MTDLDPNPFGPDQPCFGCSPDHPIGFHLRFAREGDEVVTRFTPGPQYQGPPGIMHGGLVTTLADEVAAWAVIGLLDRFGFTASIQVRLHRPMRIGVEVEGRGSILRHSSRTATIAVRLSQGGVDALTGELTFAILDQAAAERLLGGPLPEAWRRFSRAST</sequence>
<evidence type="ECO:0000256" key="11">
    <source>
        <dbReference type="ARBA" id="ARBA00023136"/>
    </source>
</evidence>
<evidence type="ECO:0000256" key="7">
    <source>
        <dbReference type="ARBA" id="ARBA00022801"/>
    </source>
</evidence>
<dbReference type="GO" id="GO:0006631">
    <property type="term" value="P:fatty acid metabolic process"/>
    <property type="evidence" value="ECO:0007669"/>
    <property type="project" value="UniProtKB-KW"/>
</dbReference>
<evidence type="ECO:0000256" key="16">
    <source>
        <dbReference type="ARBA" id="ARBA00038848"/>
    </source>
</evidence>
<dbReference type="InterPro" id="IPR052365">
    <property type="entry name" value="THEM4/THEM5_acyl-CoA_thioest"/>
</dbReference>
<evidence type="ECO:0000313" key="26">
    <source>
        <dbReference type="Proteomes" id="UP000019678"/>
    </source>
</evidence>
<evidence type="ECO:0000256" key="18">
    <source>
        <dbReference type="ARBA" id="ARBA00043210"/>
    </source>
</evidence>